<keyword evidence="1" id="KW-0472">Membrane</keyword>
<dbReference type="Pfam" id="PF11196">
    <property type="entry name" value="DUF2834"/>
    <property type="match status" value="1"/>
</dbReference>
<protein>
    <recommendedName>
        <fullName evidence="4">DUF2834 domain-containing protein</fullName>
    </recommendedName>
</protein>
<evidence type="ECO:0008006" key="4">
    <source>
        <dbReference type="Google" id="ProtNLM"/>
    </source>
</evidence>
<feature type="transmembrane region" description="Helical" evidence="1">
    <location>
        <begin position="123"/>
        <end position="143"/>
    </location>
</feature>
<dbReference type="AlphaFoldDB" id="A0A1B4Y9U6"/>
<reference evidence="2 3" key="1">
    <citation type="submission" date="2016-08" db="EMBL/GenBank/DDBJ databases">
        <title>Complete genome sequence of Mycobacterium shinshuense, a subspecies of M. ulcerans.</title>
        <authorList>
            <person name="Yoshida M."/>
            <person name="Ogura Y."/>
            <person name="Hayashi T."/>
            <person name="Hoshino Y."/>
        </authorList>
    </citation>
    <scope>NUCLEOTIDE SEQUENCE [LARGE SCALE GENOMIC DNA]</scope>
    <source>
        <strain evidence="3">ATCC 33728</strain>
    </source>
</reference>
<keyword evidence="1" id="KW-0812">Transmembrane</keyword>
<dbReference type="EMBL" id="AP017624">
    <property type="protein sequence ID" value="BAV43825.1"/>
    <property type="molecule type" value="Genomic_DNA"/>
</dbReference>
<evidence type="ECO:0000256" key="1">
    <source>
        <dbReference type="SAM" id="Phobius"/>
    </source>
</evidence>
<gene>
    <name evidence="2" type="ORF">SHTP_4990</name>
</gene>
<dbReference type="RefSeq" id="WP_096372193.1">
    <property type="nucleotide sequence ID" value="NZ_AP017624.1"/>
</dbReference>
<dbReference type="InterPro" id="IPR021362">
    <property type="entry name" value="DUF2834"/>
</dbReference>
<evidence type="ECO:0000313" key="3">
    <source>
        <dbReference type="Proteomes" id="UP000218067"/>
    </source>
</evidence>
<dbReference type="Proteomes" id="UP000218067">
    <property type="component" value="Chromosome"/>
</dbReference>
<sequence>MVSLLVHAVLGIAVISWIIASNPQVYARPAAGAWFSPLECVYYAVGIASIAFGWYFNIRFVREYSHGATNPIWGPGSWADYIRLMFTNPAAGSASQDYTIANVILLPLFSIVDGYRRGLRRPWLYFVSSLFTSVAFALAFYFATIERQHRHEQARDKVGV</sequence>
<evidence type="ECO:0000313" key="2">
    <source>
        <dbReference type="EMBL" id="BAV43825.1"/>
    </source>
</evidence>
<proteinExistence type="predicted"/>
<organism evidence="2 3">
    <name type="scientific">Mycobacterium ulcerans subsp. shinshuense</name>
    <dbReference type="NCBI Taxonomy" id="1124626"/>
    <lineage>
        <taxon>Bacteria</taxon>
        <taxon>Bacillati</taxon>
        <taxon>Actinomycetota</taxon>
        <taxon>Actinomycetes</taxon>
        <taxon>Mycobacteriales</taxon>
        <taxon>Mycobacteriaceae</taxon>
        <taxon>Mycobacterium</taxon>
        <taxon>Mycobacterium ulcerans group</taxon>
    </lineage>
</organism>
<accession>A0A1B4Y9U6</accession>
<name>A0A1B4Y9U6_MYCUL</name>
<feature type="transmembrane region" description="Helical" evidence="1">
    <location>
        <begin position="36"/>
        <end position="56"/>
    </location>
</feature>
<dbReference type="GeneID" id="93439536"/>
<keyword evidence="1" id="KW-1133">Transmembrane helix</keyword>